<protein>
    <recommendedName>
        <fullName evidence="3">VWFD domain-containing protein</fullName>
    </recommendedName>
</protein>
<comment type="caution">
    <text evidence="4">The sequence shown here is derived from an EMBL/GenBank/DDBJ whole genome shotgun (WGS) entry which is preliminary data.</text>
</comment>
<dbReference type="AlphaFoldDB" id="A0AAD2FDA5"/>
<feature type="domain" description="VWFD" evidence="3">
    <location>
        <begin position="28"/>
        <end position="179"/>
    </location>
</feature>
<keyword evidence="5" id="KW-1185">Reference proteome</keyword>
<sequence>MKFFSLGLIATLLAAVNAINEEEERGNIGGDPHITTWKNEHYEYHGQCDLVMLQDDEFADGLGLDVHIRTKVVRHWSYIQGVSIKIGNDVLEIEGSPDAEDEEAHYWFNYEYQGEVEDIAGFPVIMKKQIAYKRQYILDLSPKYPGKDITVELFKEFVRIRLHGNEAIFGNTVGLLGDFKSGKTLARDGVTELDDFGDFGDEWQVLPSDPRLFHQSSHPQFPEACIRPEDPRGERKRRLSESIVSVEQAEAACDELKDELDRKDCVYDILATQDLDMVGAF</sequence>
<feature type="signal peptide" evidence="2">
    <location>
        <begin position="1"/>
        <end position="18"/>
    </location>
</feature>
<proteinExistence type="predicted"/>
<accession>A0AAD2FDA5</accession>
<keyword evidence="2" id="KW-0732">Signal</keyword>
<evidence type="ECO:0000313" key="5">
    <source>
        <dbReference type="Proteomes" id="UP001295423"/>
    </source>
</evidence>
<feature type="coiled-coil region" evidence="1">
    <location>
        <begin position="239"/>
        <end position="266"/>
    </location>
</feature>
<feature type="chain" id="PRO_5042063660" description="VWFD domain-containing protein" evidence="2">
    <location>
        <begin position="19"/>
        <end position="281"/>
    </location>
</feature>
<reference evidence="4" key="1">
    <citation type="submission" date="2023-08" db="EMBL/GenBank/DDBJ databases">
        <authorList>
            <person name="Audoor S."/>
            <person name="Bilcke G."/>
        </authorList>
    </citation>
    <scope>NUCLEOTIDE SEQUENCE</scope>
</reference>
<dbReference type="InterPro" id="IPR001846">
    <property type="entry name" value="VWF_type-D"/>
</dbReference>
<evidence type="ECO:0000313" key="4">
    <source>
        <dbReference type="EMBL" id="CAJ1929475.1"/>
    </source>
</evidence>
<dbReference type="Pfam" id="PF00094">
    <property type="entry name" value="VWD"/>
    <property type="match status" value="1"/>
</dbReference>
<evidence type="ECO:0000259" key="3">
    <source>
        <dbReference type="Pfam" id="PF00094"/>
    </source>
</evidence>
<name>A0AAD2FDA5_9STRA</name>
<evidence type="ECO:0000256" key="1">
    <source>
        <dbReference type="SAM" id="Coils"/>
    </source>
</evidence>
<dbReference type="Proteomes" id="UP001295423">
    <property type="component" value="Unassembled WGS sequence"/>
</dbReference>
<evidence type="ECO:0000256" key="2">
    <source>
        <dbReference type="SAM" id="SignalP"/>
    </source>
</evidence>
<dbReference type="EMBL" id="CAKOGP040000080">
    <property type="protein sequence ID" value="CAJ1929475.1"/>
    <property type="molecule type" value="Genomic_DNA"/>
</dbReference>
<keyword evidence="1" id="KW-0175">Coiled coil</keyword>
<organism evidence="4 5">
    <name type="scientific">Cylindrotheca closterium</name>
    <dbReference type="NCBI Taxonomy" id="2856"/>
    <lineage>
        <taxon>Eukaryota</taxon>
        <taxon>Sar</taxon>
        <taxon>Stramenopiles</taxon>
        <taxon>Ochrophyta</taxon>
        <taxon>Bacillariophyta</taxon>
        <taxon>Bacillariophyceae</taxon>
        <taxon>Bacillariophycidae</taxon>
        <taxon>Bacillariales</taxon>
        <taxon>Bacillariaceae</taxon>
        <taxon>Cylindrotheca</taxon>
    </lineage>
</organism>
<gene>
    <name evidence="4" type="ORF">CYCCA115_LOCUS1692</name>
</gene>